<feature type="domain" description="HAMP" evidence="8">
    <location>
        <begin position="304"/>
        <end position="356"/>
    </location>
</feature>
<keyword evidence="6 7" id="KW-0472">Membrane</keyword>
<dbReference type="Gene3D" id="3.30.565.10">
    <property type="entry name" value="Histidine kinase-like ATPase, C-terminal domain"/>
    <property type="match status" value="1"/>
</dbReference>
<dbReference type="EMBL" id="NMUQ01000001">
    <property type="protein sequence ID" value="OXM16936.1"/>
    <property type="molecule type" value="Genomic_DNA"/>
</dbReference>
<evidence type="ECO:0000256" key="3">
    <source>
        <dbReference type="ARBA" id="ARBA00022553"/>
    </source>
</evidence>
<sequence length="570" mass="64780">MRRLIDRMFNRMRFKQKLFLSYVVVVIVPILILGFYAYNQSKAMLEYQTMEGIDKNVATVTESIDNSLENYNHTLRSVVYNATFQKIVSNDYLDLVNLSRDLNGYLSPYVNMMKNLDKGIESITMYTQNDVPEYDTLVHSATRVEQESWYKEAVSPPYSEYRWFYDEDFIATAQFPRPYGSKNTNLVTMRIKESQIFNTADKQSDYGLVMADSLGRIVYTNGAANKLADFDATDILNRPEGLVQLGETKLFLAKKQLEQADWTIYLFVPADNVSAGAGSIIRATLGITVVCILILLVIISLFSRTMNRRISTLNSTMKRVEMGDLSVRVQSASRDEIGELTNRFGKMLVRVNELIEETYQSKIVQKEAELKALQWQINPHFLYNTLSFINWKALRSDAYEISHVVTSLSRFYRTALNRGNNIIPVRDELDNIRSYIEIIGAMNDYSFNVEFDIEEDVYAYHTINLILQPLVENAIQHGVNKRKSGGGVLHVSASLRGDVILFAVRDNGPGMPSHIADAAALTQFGGYGLKNVDERIKLKFGAEFGISIESVPEQGSCITITVPRYIYRSA</sequence>
<name>A0A229P3S6_9BACL</name>
<dbReference type="PANTHER" id="PTHR34220:SF7">
    <property type="entry name" value="SENSOR HISTIDINE KINASE YPDA"/>
    <property type="match status" value="1"/>
</dbReference>
<dbReference type="Pfam" id="PF06580">
    <property type="entry name" value="His_kinase"/>
    <property type="match status" value="1"/>
</dbReference>
<evidence type="ECO:0000256" key="1">
    <source>
        <dbReference type="ARBA" id="ARBA00004651"/>
    </source>
</evidence>
<dbReference type="PANTHER" id="PTHR34220">
    <property type="entry name" value="SENSOR HISTIDINE KINASE YPDA"/>
    <property type="match status" value="1"/>
</dbReference>
<dbReference type="GO" id="GO:0000155">
    <property type="term" value="F:phosphorelay sensor kinase activity"/>
    <property type="evidence" value="ECO:0007669"/>
    <property type="project" value="InterPro"/>
</dbReference>
<dbReference type="Pfam" id="PF02518">
    <property type="entry name" value="HATPase_c"/>
    <property type="match status" value="1"/>
</dbReference>
<protein>
    <recommendedName>
        <fullName evidence="8">HAMP domain-containing protein</fullName>
    </recommendedName>
</protein>
<comment type="subcellular location">
    <subcellularLocation>
        <location evidence="1">Cell membrane</location>
        <topology evidence="1">Multi-pass membrane protein</topology>
    </subcellularLocation>
</comment>
<keyword evidence="3" id="KW-0597">Phosphoprotein</keyword>
<keyword evidence="7" id="KW-0812">Transmembrane</keyword>
<dbReference type="SMART" id="SM00304">
    <property type="entry name" value="HAMP"/>
    <property type="match status" value="1"/>
</dbReference>
<reference evidence="9 10" key="1">
    <citation type="submission" date="2017-07" db="EMBL/GenBank/DDBJ databases">
        <title>Paenibacillus herberti R33 genome sequencing and assembly.</title>
        <authorList>
            <person name="Su W."/>
        </authorList>
    </citation>
    <scope>NUCLEOTIDE SEQUENCE [LARGE SCALE GENOMIC DNA]</scope>
    <source>
        <strain evidence="9 10">R33</strain>
    </source>
</reference>
<dbReference type="CDD" id="cd06225">
    <property type="entry name" value="HAMP"/>
    <property type="match status" value="1"/>
</dbReference>
<evidence type="ECO:0000313" key="10">
    <source>
        <dbReference type="Proteomes" id="UP000215145"/>
    </source>
</evidence>
<dbReference type="SUPFAM" id="SSF55874">
    <property type="entry name" value="ATPase domain of HSP90 chaperone/DNA topoisomerase II/histidine kinase"/>
    <property type="match status" value="1"/>
</dbReference>
<proteinExistence type="predicted"/>
<dbReference type="PROSITE" id="PS50885">
    <property type="entry name" value="HAMP"/>
    <property type="match status" value="1"/>
</dbReference>
<comment type="caution">
    <text evidence="9">The sequence shown here is derived from an EMBL/GenBank/DDBJ whole genome shotgun (WGS) entry which is preliminary data.</text>
</comment>
<feature type="transmembrane region" description="Helical" evidence="7">
    <location>
        <begin position="280"/>
        <end position="302"/>
    </location>
</feature>
<keyword evidence="10" id="KW-1185">Reference proteome</keyword>
<dbReference type="OrthoDB" id="9776552at2"/>
<dbReference type="InterPro" id="IPR050640">
    <property type="entry name" value="Bact_2-comp_sensor_kinase"/>
</dbReference>
<keyword evidence="2" id="KW-1003">Cell membrane</keyword>
<feature type="transmembrane region" description="Helical" evidence="7">
    <location>
        <begin position="20"/>
        <end position="38"/>
    </location>
</feature>
<dbReference type="InterPro" id="IPR003660">
    <property type="entry name" value="HAMP_dom"/>
</dbReference>
<keyword evidence="7" id="KW-1133">Transmembrane helix</keyword>
<accession>A0A229P3S6</accession>
<evidence type="ECO:0000256" key="5">
    <source>
        <dbReference type="ARBA" id="ARBA00022777"/>
    </source>
</evidence>
<dbReference type="SMART" id="SM00387">
    <property type="entry name" value="HATPase_c"/>
    <property type="match status" value="1"/>
</dbReference>
<dbReference type="InterPro" id="IPR003594">
    <property type="entry name" value="HATPase_dom"/>
</dbReference>
<evidence type="ECO:0000256" key="7">
    <source>
        <dbReference type="SAM" id="Phobius"/>
    </source>
</evidence>
<evidence type="ECO:0000256" key="4">
    <source>
        <dbReference type="ARBA" id="ARBA00022679"/>
    </source>
</evidence>
<gene>
    <name evidence="9" type="ORF">CGZ75_09915</name>
</gene>
<dbReference type="SUPFAM" id="SSF158472">
    <property type="entry name" value="HAMP domain-like"/>
    <property type="match status" value="1"/>
</dbReference>
<dbReference type="RefSeq" id="WP_089524017.1">
    <property type="nucleotide sequence ID" value="NZ_NMUQ01000001.1"/>
</dbReference>
<keyword evidence="4" id="KW-0808">Transferase</keyword>
<keyword evidence="5" id="KW-0418">Kinase</keyword>
<evidence type="ECO:0000256" key="2">
    <source>
        <dbReference type="ARBA" id="ARBA00022475"/>
    </source>
</evidence>
<evidence type="ECO:0000313" key="9">
    <source>
        <dbReference type="EMBL" id="OXM16936.1"/>
    </source>
</evidence>
<dbReference type="GO" id="GO:0005886">
    <property type="term" value="C:plasma membrane"/>
    <property type="evidence" value="ECO:0007669"/>
    <property type="project" value="UniProtKB-SubCell"/>
</dbReference>
<dbReference type="Gene3D" id="6.10.340.10">
    <property type="match status" value="1"/>
</dbReference>
<dbReference type="Proteomes" id="UP000215145">
    <property type="component" value="Unassembled WGS sequence"/>
</dbReference>
<dbReference type="Pfam" id="PF00672">
    <property type="entry name" value="HAMP"/>
    <property type="match status" value="1"/>
</dbReference>
<evidence type="ECO:0000256" key="6">
    <source>
        <dbReference type="ARBA" id="ARBA00023136"/>
    </source>
</evidence>
<dbReference type="InterPro" id="IPR010559">
    <property type="entry name" value="Sig_transdc_His_kin_internal"/>
</dbReference>
<dbReference type="AlphaFoldDB" id="A0A229P3S6"/>
<dbReference type="InterPro" id="IPR036890">
    <property type="entry name" value="HATPase_C_sf"/>
</dbReference>
<organism evidence="9 10">
    <name type="scientific">Paenibacillus herberti</name>
    <dbReference type="NCBI Taxonomy" id="1619309"/>
    <lineage>
        <taxon>Bacteria</taxon>
        <taxon>Bacillati</taxon>
        <taxon>Bacillota</taxon>
        <taxon>Bacilli</taxon>
        <taxon>Bacillales</taxon>
        <taxon>Paenibacillaceae</taxon>
        <taxon>Paenibacillus</taxon>
    </lineage>
</organism>
<evidence type="ECO:0000259" key="8">
    <source>
        <dbReference type="PROSITE" id="PS50885"/>
    </source>
</evidence>